<feature type="transmembrane region" description="Helical" evidence="1">
    <location>
        <begin position="459"/>
        <end position="480"/>
    </location>
</feature>
<feature type="transmembrane region" description="Helical" evidence="1">
    <location>
        <begin position="348"/>
        <end position="369"/>
    </location>
</feature>
<feature type="transmembrane region" description="Helical" evidence="1">
    <location>
        <begin position="417"/>
        <end position="438"/>
    </location>
</feature>
<dbReference type="RefSeq" id="WP_156004771.1">
    <property type="nucleotide sequence ID" value="NZ_CP045483.1"/>
</dbReference>
<feature type="transmembrane region" description="Helical" evidence="1">
    <location>
        <begin position="376"/>
        <end position="397"/>
    </location>
</feature>
<feature type="transmembrane region" description="Helical" evidence="1">
    <location>
        <begin position="63"/>
        <end position="94"/>
    </location>
</feature>
<dbReference type="OrthoDB" id="42409at2157"/>
<proteinExistence type="predicted"/>
<dbReference type="KEGG" id="sazo:D1868_00305"/>
<reference evidence="2 3" key="1">
    <citation type="submission" date="2019-10" db="EMBL/GenBank/DDBJ databases">
        <title>Genome Sequences from Six Type Strain Members of the Archaeal Family Sulfolobaceae: Acidianus ambivalens, Acidianus infernus, Metallosphaera prunae, Stygiolobus azoricus, Sulfolobus metallicus, and Sulfurisphaera ohwakuensis.</title>
        <authorList>
            <person name="Counts J.A."/>
            <person name="Kelly R.M."/>
        </authorList>
    </citation>
    <scope>NUCLEOTIDE SEQUENCE [LARGE SCALE GENOMIC DNA]</scope>
    <source>
        <strain evidence="2 3">FC6</strain>
    </source>
</reference>
<protein>
    <recommendedName>
        <fullName evidence="4">DUF2029 domain-containing protein</fullName>
    </recommendedName>
</protein>
<gene>
    <name evidence="2" type="ORF">D1868_00305</name>
</gene>
<evidence type="ECO:0000313" key="2">
    <source>
        <dbReference type="EMBL" id="QGR18588.1"/>
    </source>
</evidence>
<feature type="transmembrane region" description="Helical" evidence="1">
    <location>
        <begin position="33"/>
        <end position="51"/>
    </location>
</feature>
<dbReference type="EMBL" id="CP045483">
    <property type="protein sequence ID" value="QGR18588.1"/>
    <property type="molecule type" value="Genomic_DNA"/>
</dbReference>
<evidence type="ECO:0000313" key="3">
    <source>
        <dbReference type="Proteomes" id="UP000423396"/>
    </source>
</evidence>
<feature type="transmembrane region" description="Helical" evidence="1">
    <location>
        <begin position="204"/>
        <end position="230"/>
    </location>
</feature>
<dbReference type="GeneID" id="42797471"/>
<dbReference type="Proteomes" id="UP000423396">
    <property type="component" value="Chromosome"/>
</dbReference>
<dbReference type="AlphaFoldDB" id="A0A650CLG5"/>
<keyword evidence="1" id="KW-0812">Transmembrane</keyword>
<sequence length="547" mass="63555">MEIVKKEPAIANISQLLLFIAMEFDGSNAYLEYYYTIPALILLFLSGVLLISNLKIDNKRAYYIALSELFAVPVVYFAITRNVVFLILYIPLLIGFHYKLLKKITLILLFGISLLFLPDRTFFGTDEIMIGYYSAYLFIHHLNPYNYSLTSDVYSFYNLTYAKYLIGTPYTTGGFVTNLNYPSLFFLIEIPTVILNISPNYEILIFYLLTGVLMYLNTDELTFLLFISIYLLNYNYLFYSLGGVDDIIWVFFVLLSMTVKNVKLKGVLYGLSISYKQDPLIILPFYLLHLGKDRIKFLLFAGVTFLLINAYFIYLSPFLFLNDLLTPLKGGLIQIGYGIDVISITGLYYLYPTFFAIASILILVVGLLTHKRWYGVVYLSFLFFYRVLWNYLMYWPLFSYVNSFENNKLLSLNTKKVRRVLFALTILILLTLGIYFHFNFLYYQNSIHMKVIKVFEKDGYVFAFLLNVSFYGNGLILPHFRILQDSPTISANGLLWCSNSTILKKGGSEIVYVYAPYNFLYININNTKTIEINAYYSNYQGYELLNF</sequence>
<keyword evidence="3" id="KW-1185">Reference proteome</keyword>
<feature type="transmembrane region" description="Helical" evidence="1">
    <location>
        <begin position="130"/>
        <end position="147"/>
    </location>
</feature>
<keyword evidence="1" id="KW-1133">Transmembrane helix</keyword>
<evidence type="ECO:0008006" key="4">
    <source>
        <dbReference type="Google" id="ProtNLM"/>
    </source>
</evidence>
<accession>A0A650CLG5</accession>
<feature type="transmembrane region" description="Helical" evidence="1">
    <location>
        <begin position="100"/>
        <end position="118"/>
    </location>
</feature>
<organism evidence="2 3">
    <name type="scientific">Stygiolobus azoricus</name>
    <dbReference type="NCBI Taxonomy" id="41675"/>
    <lineage>
        <taxon>Archaea</taxon>
        <taxon>Thermoproteota</taxon>
        <taxon>Thermoprotei</taxon>
        <taxon>Sulfolobales</taxon>
        <taxon>Sulfolobaceae</taxon>
        <taxon>Stygiolobus</taxon>
    </lineage>
</organism>
<evidence type="ECO:0000256" key="1">
    <source>
        <dbReference type="SAM" id="Phobius"/>
    </source>
</evidence>
<feature type="transmembrane region" description="Helical" evidence="1">
    <location>
        <begin position="236"/>
        <end position="255"/>
    </location>
</feature>
<keyword evidence="1" id="KW-0472">Membrane</keyword>
<feature type="transmembrane region" description="Helical" evidence="1">
    <location>
        <begin position="297"/>
        <end position="320"/>
    </location>
</feature>
<name>A0A650CLG5_9CREN</name>